<dbReference type="Gene3D" id="3.40.50.720">
    <property type="entry name" value="NAD(P)-binding Rossmann-like Domain"/>
    <property type="match status" value="1"/>
</dbReference>
<dbReference type="PANTHER" id="PTHR45527:SF1">
    <property type="entry name" value="FATTY ACID SYNTHASE"/>
    <property type="match status" value="1"/>
</dbReference>
<sequence>MERLLAAYPDTVHWLPTDLTDPDASGRLVVAARDRLGRLRGVVHTVDLPPAASPEQAVGGPERAVGRPAEAVSTTGGPAEALREVGRRFDRVRLLARLLDGEDLDVLLLASGARGGTDPLTEEALAAVLGAYAEERTAEGRPTSAVRLRPVDGKDADDRTALASAAVWAALASGAPQVRVAGVAEDVPAESAHPDGSAPPGVPEPVGGPPLEDDVERTVAEVWQEVLGVSGFGPDDDFYQLGGNSLFAMQIIARLRQHFGDLPMSVIFEAPTVTGLAAAIRVWQGEGIGLDEFEALLAEIEATPAVGTIGGGDHG</sequence>
<proteinExistence type="predicted"/>
<dbReference type="GO" id="GO:0043041">
    <property type="term" value="P:amino acid activation for nonribosomal peptide biosynthetic process"/>
    <property type="evidence" value="ECO:0007669"/>
    <property type="project" value="TreeGrafter"/>
</dbReference>
<evidence type="ECO:0000313" key="6">
    <source>
        <dbReference type="EMBL" id="SCL23153.1"/>
    </source>
</evidence>
<protein>
    <submittedName>
        <fullName evidence="6">Phosphopantetheine attachment site</fullName>
    </submittedName>
</protein>
<organism evidence="6 7">
    <name type="scientific">Micromonospora pallida</name>
    <dbReference type="NCBI Taxonomy" id="145854"/>
    <lineage>
        <taxon>Bacteria</taxon>
        <taxon>Bacillati</taxon>
        <taxon>Actinomycetota</taxon>
        <taxon>Actinomycetes</taxon>
        <taxon>Micromonosporales</taxon>
        <taxon>Micromonosporaceae</taxon>
        <taxon>Micromonospora</taxon>
    </lineage>
</organism>
<comment type="cofactor">
    <cofactor evidence="1">
        <name>pantetheine 4'-phosphate</name>
        <dbReference type="ChEBI" id="CHEBI:47942"/>
    </cofactor>
</comment>
<evidence type="ECO:0000259" key="5">
    <source>
        <dbReference type="PROSITE" id="PS50075"/>
    </source>
</evidence>
<feature type="domain" description="Carrier" evidence="5">
    <location>
        <begin position="210"/>
        <end position="284"/>
    </location>
</feature>
<dbReference type="InterPro" id="IPR009081">
    <property type="entry name" value="PP-bd_ACP"/>
</dbReference>
<dbReference type="GO" id="GO:0072330">
    <property type="term" value="P:monocarboxylic acid biosynthetic process"/>
    <property type="evidence" value="ECO:0007669"/>
    <property type="project" value="UniProtKB-ARBA"/>
</dbReference>
<accession>A0A1C6S190</accession>
<dbReference type="SUPFAM" id="SSF47336">
    <property type="entry name" value="ACP-like"/>
    <property type="match status" value="1"/>
</dbReference>
<dbReference type="EMBL" id="FMHW01000002">
    <property type="protein sequence ID" value="SCL23153.1"/>
    <property type="molecule type" value="Genomic_DNA"/>
</dbReference>
<dbReference type="GO" id="GO:0005737">
    <property type="term" value="C:cytoplasm"/>
    <property type="evidence" value="ECO:0007669"/>
    <property type="project" value="TreeGrafter"/>
</dbReference>
<keyword evidence="2" id="KW-0596">Phosphopantetheine</keyword>
<dbReference type="SMART" id="SM00823">
    <property type="entry name" value="PKS_PP"/>
    <property type="match status" value="1"/>
</dbReference>
<dbReference type="PANTHER" id="PTHR45527">
    <property type="entry name" value="NONRIBOSOMAL PEPTIDE SYNTHETASE"/>
    <property type="match status" value="1"/>
</dbReference>
<dbReference type="AlphaFoldDB" id="A0A1C6S190"/>
<dbReference type="InterPro" id="IPR020806">
    <property type="entry name" value="PKS_PP-bd"/>
</dbReference>
<dbReference type="Proteomes" id="UP000198959">
    <property type="component" value="Unassembled WGS sequence"/>
</dbReference>
<evidence type="ECO:0000256" key="4">
    <source>
        <dbReference type="SAM" id="MobiDB-lite"/>
    </source>
</evidence>
<dbReference type="GO" id="GO:0044550">
    <property type="term" value="P:secondary metabolite biosynthetic process"/>
    <property type="evidence" value="ECO:0007669"/>
    <property type="project" value="TreeGrafter"/>
</dbReference>
<feature type="region of interest" description="Disordered" evidence="4">
    <location>
        <begin position="187"/>
        <end position="206"/>
    </location>
</feature>
<dbReference type="Pfam" id="PF00550">
    <property type="entry name" value="PP-binding"/>
    <property type="match status" value="1"/>
</dbReference>
<dbReference type="FunFam" id="1.10.1200.10:FF:000016">
    <property type="entry name" value="Non-ribosomal peptide synthase"/>
    <property type="match status" value="1"/>
</dbReference>
<keyword evidence="3" id="KW-0597">Phosphoprotein</keyword>
<name>A0A1C6S190_9ACTN</name>
<evidence type="ECO:0000256" key="1">
    <source>
        <dbReference type="ARBA" id="ARBA00001957"/>
    </source>
</evidence>
<dbReference type="PROSITE" id="PS50075">
    <property type="entry name" value="CARRIER"/>
    <property type="match status" value="1"/>
</dbReference>
<evidence type="ECO:0000256" key="2">
    <source>
        <dbReference type="ARBA" id="ARBA00022450"/>
    </source>
</evidence>
<keyword evidence="7" id="KW-1185">Reference proteome</keyword>
<gene>
    <name evidence="6" type="ORF">GA0074692_1526</name>
</gene>
<dbReference type="InterPro" id="IPR036736">
    <property type="entry name" value="ACP-like_sf"/>
</dbReference>
<dbReference type="Gene3D" id="1.10.1200.10">
    <property type="entry name" value="ACP-like"/>
    <property type="match status" value="1"/>
</dbReference>
<reference evidence="7" key="1">
    <citation type="submission" date="2016-06" db="EMBL/GenBank/DDBJ databases">
        <authorList>
            <person name="Varghese N."/>
            <person name="Submissions Spin"/>
        </authorList>
    </citation>
    <scope>NUCLEOTIDE SEQUENCE [LARGE SCALE GENOMIC DNA]</scope>
    <source>
        <strain evidence="7">DSM 43817</strain>
    </source>
</reference>
<dbReference type="GO" id="GO:0031177">
    <property type="term" value="F:phosphopantetheine binding"/>
    <property type="evidence" value="ECO:0007669"/>
    <property type="project" value="InterPro"/>
</dbReference>
<evidence type="ECO:0000313" key="7">
    <source>
        <dbReference type="Proteomes" id="UP000198959"/>
    </source>
</evidence>
<dbReference type="STRING" id="145854.GA0074692_1526"/>
<evidence type="ECO:0000256" key="3">
    <source>
        <dbReference type="ARBA" id="ARBA00022553"/>
    </source>
</evidence>